<keyword evidence="4" id="KW-1185">Reference proteome</keyword>
<feature type="region of interest" description="Disordered" evidence="1">
    <location>
        <begin position="19"/>
        <end position="65"/>
    </location>
</feature>
<reference evidence="3" key="1">
    <citation type="submission" date="2021-04" db="EMBL/GenBank/DDBJ databases">
        <authorList>
            <person name="Tunstrom K."/>
        </authorList>
    </citation>
    <scope>NUCLEOTIDE SEQUENCE</scope>
</reference>
<evidence type="ECO:0000313" key="3">
    <source>
        <dbReference type="EMBL" id="CAG5052088.1"/>
    </source>
</evidence>
<dbReference type="Pfam" id="PF13843">
    <property type="entry name" value="DDE_Tnp_1_7"/>
    <property type="match status" value="1"/>
</dbReference>
<accession>A0A8S3Y3E1</accession>
<dbReference type="InterPro" id="IPR029526">
    <property type="entry name" value="PGBD"/>
</dbReference>
<organism evidence="3 4">
    <name type="scientific">Parnassius apollo</name>
    <name type="common">Apollo butterfly</name>
    <name type="synonym">Papilio apollo</name>
    <dbReference type="NCBI Taxonomy" id="110799"/>
    <lineage>
        <taxon>Eukaryota</taxon>
        <taxon>Metazoa</taxon>
        <taxon>Ecdysozoa</taxon>
        <taxon>Arthropoda</taxon>
        <taxon>Hexapoda</taxon>
        <taxon>Insecta</taxon>
        <taxon>Pterygota</taxon>
        <taxon>Neoptera</taxon>
        <taxon>Endopterygota</taxon>
        <taxon>Lepidoptera</taxon>
        <taxon>Glossata</taxon>
        <taxon>Ditrysia</taxon>
        <taxon>Papilionoidea</taxon>
        <taxon>Papilionidae</taxon>
        <taxon>Parnassiinae</taxon>
        <taxon>Parnassini</taxon>
        <taxon>Parnassius</taxon>
        <taxon>Parnassius</taxon>
    </lineage>
</organism>
<dbReference type="EMBL" id="CAJQZP010001514">
    <property type="protein sequence ID" value="CAG5052088.1"/>
    <property type="molecule type" value="Genomic_DNA"/>
</dbReference>
<feature type="domain" description="PiggyBac transposable element-derived protein" evidence="2">
    <location>
        <begin position="110"/>
        <end position="393"/>
    </location>
</feature>
<protein>
    <submittedName>
        <fullName evidence="3">(apollo) hypothetical protein</fullName>
    </submittedName>
</protein>
<dbReference type="PANTHER" id="PTHR46599">
    <property type="entry name" value="PIGGYBAC TRANSPOSABLE ELEMENT-DERIVED PROTEIN 4"/>
    <property type="match status" value="1"/>
</dbReference>
<comment type="caution">
    <text evidence="3">The sequence shown here is derived from an EMBL/GenBank/DDBJ whole genome shotgun (WGS) entry which is preliminary data.</text>
</comment>
<evidence type="ECO:0000256" key="1">
    <source>
        <dbReference type="SAM" id="MobiDB-lite"/>
    </source>
</evidence>
<gene>
    <name evidence="3" type="ORF">PAPOLLO_LOCUS25263</name>
</gene>
<dbReference type="OrthoDB" id="10057959at2759"/>
<evidence type="ECO:0000259" key="2">
    <source>
        <dbReference type="Pfam" id="PF13843"/>
    </source>
</evidence>
<dbReference type="Proteomes" id="UP000691718">
    <property type="component" value="Unassembled WGS sequence"/>
</dbReference>
<proteinExistence type="predicted"/>
<feature type="compositionally biased region" description="Acidic residues" evidence="1">
    <location>
        <begin position="20"/>
        <end position="42"/>
    </location>
</feature>
<sequence length="397" mass="46039">MSWESKQASWRAMLEAVMSDNEDNVAVESDASIDDDYVEESDHDSMSEQNASLSEESEAEETETQERFFLAKDKITKWFKVKGRTAVRTRSQNIMSEAPGPKGMAKFSKSPLECFQLYVTDDMIAEITTCTNTYIEKISSKYARERDCKKTDQTEIEALIGLLILSELCKSSHRKLQDLWDESRLGIAIFYKTMSYNRFSFLLKCLCFDDVNTRESRKATDRFSPIRFIFTQFNNHCIENYSLNENFTIDEQLLKFRGRCIFRQYIPSKPGRYGLKNFALCDAKTFYTYQSEPYLGQQPNGPYKVSYKPTDIVMRLCTPILGSGRNLTCDNWYTNLPLAEELLKNKITVVGTLRKNKKEFPTAFVNQQKVGTSIFGFHYKLPLTLVSYCPKQKKMYY</sequence>
<dbReference type="PANTHER" id="PTHR46599:SF6">
    <property type="entry name" value="DUAL SPECIFICITY PHOSPHATASE 26"/>
    <property type="match status" value="1"/>
</dbReference>
<dbReference type="AlphaFoldDB" id="A0A8S3Y3E1"/>
<evidence type="ECO:0000313" key="4">
    <source>
        <dbReference type="Proteomes" id="UP000691718"/>
    </source>
</evidence>
<name>A0A8S3Y3E1_PARAO</name>